<dbReference type="KEGG" id="ang:An02g02400"/>
<accession>A0AAJ8BPH6</accession>
<proteinExistence type="predicted"/>
<organism evidence="1">
    <name type="scientific">Aspergillus niger</name>
    <dbReference type="NCBI Taxonomy" id="5061"/>
    <lineage>
        <taxon>Eukaryota</taxon>
        <taxon>Fungi</taxon>
        <taxon>Dikarya</taxon>
        <taxon>Ascomycota</taxon>
        <taxon>Pezizomycotina</taxon>
        <taxon>Eurotiomycetes</taxon>
        <taxon>Eurotiomycetidae</taxon>
        <taxon>Eurotiales</taxon>
        <taxon>Aspergillaceae</taxon>
        <taxon>Aspergillus</taxon>
        <taxon>Aspergillus subgen. Circumdati</taxon>
    </lineage>
</organism>
<reference evidence="1" key="1">
    <citation type="submission" date="2025-02" db="EMBL/GenBank/DDBJ databases">
        <authorList>
            <consortium name="NCBI Genome Project"/>
        </authorList>
    </citation>
    <scope>NUCLEOTIDE SEQUENCE</scope>
</reference>
<feature type="non-terminal residue" evidence="1">
    <location>
        <position position="1"/>
    </location>
</feature>
<dbReference type="GeneID" id="84590248"/>
<dbReference type="RefSeq" id="XP_059599910.1">
    <property type="nucleotide sequence ID" value="XM_059746126.1"/>
</dbReference>
<name>A0AAJ8BPH6_ASPNG</name>
<sequence length="30" mass="3474">GQKYYFVPPTTLYQSAVYISVLLPLNTSYF</sequence>
<evidence type="ECO:0000313" key="1">
    <source>
        <dbReference type="RefSeq" id="XP_059599910.1"/>
    </source>
</evidence>
<protein>
    <submittedName>
        <fullName evidence="1">Uncharacterized protein</fullName>
    </submittedName>
</protein>
<dbReference type="AlphaFoldDB" id="A0AAJ8BPH6"/>
<gene>
    <name evidence="1" type="ORF">An02g02400</name>
</gene>
<dbReference type="VEuPathDB" id="FungiDB:An02g02400"/>
<reference evidence="1" key="2">
    <citation type="submission" date="2025-08" db="UniProtKB">
        <authorList>
            <consortium name="RefSeq"/>
        </authorList>
    </citation>
    <scope>IDENTIFICATION</scope>
</reference>